<feature type="transmembrane region" description="Helical" evidence="2">
    <location>
        <begin position="407"/>
        <end position="426"/>
    </location>
</feature>
<feature type="transmembrane region" description="Helical" evidence="2">
    <location>
        <begin position="267"/>
        <end position="286"/>
    </location>
</feature>
<dbReference type="PANTHER" id="PTHR11328">
    <property type="entry name" value="MAJOR FACILITATOR SUPERFAMILY DOMAIN-CONTAINING PROTEIN"/>
    <property type="match status" value="1"/>
</dbReference>
<dbReference type="PANTHER" id="PTHR11328:SF24">
    <property type="entry name" value="MAJOR FACILITATOR SUPERFAMILY (MFS) PROFILE DOMAIN-CONTAINING PROTEIN"/>
    <property type="match status" value="1"/>
</dbReference>
<evidence type="ECO:0000313" key="4">
    <source>
        <dbReference type="Proteomes" id="UP001301442"/>
    </source>
</evidence>
<evidence type="ECO:0000313" key="3">
    <source>
        <dbReference type="EMBL" id="WOH36156.1"/>
    </source>
</evidence>
<feature type="transmembrane region" description="Helical" evidence="2">
    <location>
        <begin position="184"/>
        <end position="205"/>
    </location>
</feature>
<feature type="transmembrane region" description="Helical" evidence="2">
    <location>
        <begin position="298"/>
        <end position="316"/>
    </location>
</feature>
<keyword evidence="2" id="KW-1133">Transmembrane helix</keyword>
<feature type="transmembrane region" description="Helical" evidence="2">
    <location>
        <begin position="233"/>
        <end position="255"/>
    </location>
</feature>
<keyword evidence="4" id="KW-1185">Reference proteome</keyword>
<accession>A0ABZ0GL82</accession>
<dbReference type="NCBIfam" id="TIGR00792">
    <property type="entry name" value="gph"/>
    <property type="match status" value="1"/>
</dbReference>
<keyword evidence="2" id="KW-0812">Transmembrane</keyword>
<comment type="similarity">
    <text evidence="1">Belongs to the sodium:galactoside symporter (TC 2.A.2) family.</text>
</comment>
<evidence type="ECO:0000256" key="1">
    <source>
        <dbReference type="ARBA" id="ARBA00009617"/>
    </source>
</evidence>
<keyword evidence="2" id="KW-0472">Membrane</keyword>
<dbReference type="SUPFAM" id="SSF103473">
    <property type="entry name" value="MFS general substrate transporter"/>
    <property type="match status" value="1"/>
</dbReference>
<name>A0ABZ0GL82_9GAMM</name>
<feature type="transmembrane region" description="Helical" evidence="2">
    <location>
        <begin position="115"/>
        <end position="140"/>
    </location>
</feature>
<sequence length="454" mass="50548">MTQSNIKLSVTEKLGYGMGDAASNIIFQTVMTFLAFFYTDIFGISAAAVGTLFLSVRLLDAITDPVMGAVADRTETKWGKYRPYLVWLCIPYAAICILTFTTPDWSENAKLVYAFVTYGLLMIMYTAINIPYCALGGVLTSDPKERVSIQSYRFALASLAGIMITAFTLPLVDFFGNGDKAQGYQFTIILMSMIGVGLFIICFATTKERIPSPKRADYSIKHDLKMLLKNDQWIVVGIITFIVMFAVILRATVSLYYVNYVLNRPDLATAFVTTGMVGMFLGTLFAKPITDKFCKVKVYSYTTLTIACLCFALYFLDNSYVLLAFGFQFLIGFLQQMTTPIIWVMMTDTVDYGELKTGERMTAFTFSGSLFILKLGMSVAGAIAGWILAFYGYQGAEQQTERALEGINLLFTIIPATASLIAFGLVRKYKLNNVQLKNIQQQLSARPDMTMERA</sequence>
<dbReference type="Gene3D" id="1.20.1250.20">
    <property type="entry name" value="MFS general substrate transporter like domains"/>
    <property type="match status" value="1"/>
</dbReference>
<organism evidence="3 4">
    <name type="scientific">Thalassotalea fonticola</name>
    <dbReference type="NCBI Taxonomy" id="3065649"/>
    <lineage>
        <taxon>Bacteria</taxon>
        <taxon>Pseudomonadati</taxon>
        <taxon>Pseudomonadota</taxon>
        <taxon>Gammaproteobacteria</taxon>
        <taxon>Alteromonadales</taxon>
        <taxon>Colwelliaceae</taxon>
        <taxon>Thalassotalea</taxon>
    </lineage>
</organism>
<dbReference type="RefSeq" id="WP_348394970.1">
    <property type="nucleotide sequence ID" value="NZ_CP136600.1"/>
</dbReference>
<feature type="transmembrane region" description="Helical" evidence="2">
    <location>
        <begin position="364"/>
        <end position="387"/>
    </location>
</feature>
<dbReference type="InterPro" id="IPR039672">
    <property type="entry name" value="MFS_2"/>
</dbReference>
<feature type="transmembrane region" description="Helical" evidence="2">
    <location>
        <begin position="44"/>
        <end position="63"/>
    </location>
</feature>
<feature type="transmembrane region" description="Helical" evidence="2">
    <location>
        <begin position="322"/>
        <end position="344"/>
    </location>
</feature>
<protein>
    <submittedName>
        <fullName evidence="3">Glycoside-pentoside-hexuronide (GPH):cation symporter</fullName>
    </submittedName>
</protein>
<feature type="transmembrane region" description="Helical" evidence="2">
    <location>
        <begin position="84"/>
        <end position="103"/>
    </location>
</feature>
<dbReference type="InterPro" id="IPR001927">
    <property type="entry name" value="Na/Gal_symport"/>
</dbReference>
<reference evidence="3 4" key="1">
    <citation type="submission" date="2023-09" db="EMBL/GenBank/DDBJ databases">
        <authorList>
            <person name="Qi X."/>
        </authorList>
    </citation>
    <scope>NUCLEOTIDE SEQUENCE [LARGE SCALE GENOMIC DNA]</scope>
    <source>
        <strain evidence="3 4">S1-1</strain>
    </source>
</reference>
<dbReference type="EMBL" id="CP136600">
    <property type="protein sequence ID" value="WOH36156.1"/>
    <property type="molecule type" value="Genomic_DNA"/>
</dbReference>
<dbReference type="InterPro" id="IPR036259">
    <property type="entry name" value="MFS_trans_sf"/>
</dbReference>
<evidence type="ECO:0000256" key="2">
    <source>
        <dbReference type="SAM" id="Phobius"/>
    </source>
</evidence>
<dbReference type="CDD" id="cd17332">
    <property type="entry name" value="MFS_MelB_like"/>
    <property type="match status" value="1"/>
</dbReference>
<dbReference type="Pfam" id="PF13347">
    <property type="entry name" value="MFS_2"/>
    <property type="match status" value="1"/>
</dbReference>
<gene>
    <name evidence="3" type="ORF">RI844_12330</name>
</gene>
<feature type="transmembrane region" description="Helical" evidence="2">
    <location>
        <begin position="152"/>
        <end position="172"/>
    </location>
</feature>
<dbReference type="Proteomes" id="UP001301442">
    <property type="component" value="Chromosome"/>
</dbReference>
<proteinExistence type="inferred from homology"/>